<feature type="transmembrane region" description="Helical" evidence="2">
    <location>
        <begin position="194"/>
        <end position="212"/>
    </location>
</feature>
<sequence length="270" mass="29062">MEEKAGGELVPATPVLSNEPPPLDPGPFSMIPMFGGYCAETYAPPDACCLDHCSNELTLPPCFRVPAFREACEHSSSNRGFGKFGWQCAHTLRRPIMGLAFVCSLAAWIMMLCASIAISQDEDALEGFPWATATAEGQWTTPGGVAIEVRVGIKSVLGKVTVLGATRSTMQPWDGVTCERFGNMGEQACTSCKSTATSSVSFIIISLLTQFFQITTDLQRSTAYGDMNCQKLFGFCSSVFGCWSGLSALIAFGNSCWKDLPNHLIFEGTT</sequence>
<keyword evidence="2" id="KW-0812">Transmembrane</keyword>
<evidence type="ECO:0000256" key="1">
    <source>
        <dbReference type="SAM" id="MobiDB-lite"/>
    </source>
</evidence>
<feature type="transmembrane region" description="Helical" evidence="2">
    <location>
        <begin position="232"/>
        <end position="252"/>
    </location>
</feature>
<accession>A0A7S4IDM2</accession>
<reference evidence="3" key="1">
    <citation type="submission" date="2021-01" db="EMBL/GenBank/DDBJ databases">
        <authorList>
            <person name="Corre E."/>
            <person name="Pelletier E."/>
            <person name="Niang G."/>
            <person name="Scheremetjew M."/>
            <person name="Finn R."/>
            <person name="Kale V."/>
            <person name="Holt S."/>
            <person name="Cochrane G."/>
            <person name="Meng A."/>
            <person name="Brown T."/>
            <person name="Cohen L."/>
        </authorList>
    </citation>
    <scope>NUCLEOTIDE SEQUENCE</scope>
    <source>
        <strain evidence="3">UIO037</strain>
    </source>
</reference>
<evidence type="ECO:0000256" key="2">
    <source>
        <dbReference type="SAM" id="Phobius"/>
    </source>
</evidence>
<organism evidence="3">
    <name type="scientific">Prymnesium polylepis</name>
    <dbReference type="NCBI Taxonomy" id="72548"/>
    <lineage>
        <taxon>Eukaryota</taxon>
        <taxon>Haptista</taxon>
        <taxon>Haptophyta</taxon>
        <taxon>Prymnesiophyceae</taxon>
        <taxon>Prymnesiales</taxon>
        <taxon>Prymnesiaceae</taxon>
        <taxon>Prymnesium</taxon>
    </lineage>
</organism>
<feature type="transmembrane region" description="Helical" evidence="2">
    <location>
        <begin position="96"/>
        <end position="118"/>
    </location>
</feature>
<evidence type="ECO:0000313" key="3">
    <source>
        <dbReference type="EMBL" id="CAE2226177.1"/>
    </source>
</evidence>
<gene>
    <name evidence="3" type="ORF">CPOL0286_LOCUS10106</name>
</gene>
<protein>
    <submittedName>
        <fullName evidence="3">Uncharacterized protein</fullName>
    </submittedName>
</protein>
<proteinExistence type="predicted"/>
<dbReference type="EMBL" id="HBKO01022309">
    <property type="protein sequence ID" value="CAE2226177.1"/>
    <property type="molecule type" value="Transcribed_RNA"/>
</dbReference>
<keyword evidence="2" id="KW-0472">Membrane</keyword>
<feature type="region of interest" description="Disordered" evidence="1">
    <location>
        <begin position="1"/>
        <end position="22"/>
    </location>
</feature>
<dbReference type="AlphaFoldDB" id="A0A7S4IDM2"/>
<name>A0A7S4IDM2_9EUKA</name>
<keyword evidence="2" id="KW-1133">Transmembrane helix</keyword>